<sequence>MEEVKELWIKFNKYSNKLANALGRTGNIVGEYAEYLAHQYYGGSLIKISGAGADIITKDGTLYQVKSRRIRGTLSAQLNVIRSWNFHYLVIILFDAEGGIKRALEVPVKIAREYGVKNIHQNGWVITTTQRFLNDGRLKDITAPLSSVPRKPVAISMFGSNHPENV</sequence>
<accession>A0A1G5SES8</accession>
<reference evidence="2 3" key="1">
    <citation type="submission" date="2016-10" db="EMBL/GenBank/DDBJ databases">
        <authorList>
            <person name="de Groot N.N."/>
        </authorList>
    </citation>
    <scope>NUCLEOTIDE SEQUENCE [LARGE SCALE GENOMIC DNA]</scope>
    <source>
        <strain evidence="2">1</strain>
    </source>
</reference>
<evidence type="ECO:0000313" key="2">
    <source>
        <dbReference type="EMBL" id="SCZ85051.1"/>
    </source>
</evidence>
<organism evidence="2 3">
    <name type="scientific">Nitrosomonas mobilis</name>
    <dbReference type="NCBI Taxonomy" id="51642"/>
    <lineage>
        <taxon>Bacteria</taxon>
        <taxon>Pseudomonadati</taxon>
        <taxon>Pseudomonadota</taxon>
        <taxon>Betaproteobacteria</taxon>
        <taxon>Nitrosomonadales</taxon>
        <taxon>Nitrosomonadaceae</taxon>
        <taxon>Nitrosomonas</taxon>
    </lineage>
</organism>
<proteinExistence type="predicted"/>
<evidence type="ECO:0000313" key="3">
    <source>
        <dbReference type="Proteomes" id="UP000198729"/>
    </source>
</evidence>
<dbReference type="STRING" id="51642.NSMM_330071"/>
<dbReference type="OrthoDB" id="4471973at2"/>
<dbReference type="AlphaFoldDB" id="A0A1G5SES8"/>
<dbReference type="InterPro" id="IPR054267">
    <property type="entry name" value="DUF6998"/>
</dbReference>
<dbReference type="RefSeq" id="WP_090285010.1">
    <property type="nucleotide sequence ID" value="NZ_FMWO01000040.1"/>
</dbReference>
<protein>
    <recommendedName>
        <fullName evidence="1">DUF6998 domain-containing protein</fullName>
    </recommendedName>
</protein>
<gene>
    <name evidence="2" type="ORF">NSMM_330071</name>
</gene>
<dbReference type="Pfam" id="PF22522">
    <property type="entry name" value="DUF6998"/>
    <property type="match status" value="1"/>
</dbReference>
<keyword evidence="3" id="KW-1185">Reference proteome</keyword>
<evidence type="ECO:0000259" key="1">
    <source>
        <dbReference type="Pfam" id="PF22522"/>
    </source>
</evidence>
<dbReference type="EMBL" id="FMWO01000040">
    <property type="protein sequence ID" value="SCZ85051.1"/>
    <property type="molecule type" value="Genomic_DNA"/>
</dbReference>
<dbReference type="Proteomes" id="UP000198729">
    <property type="component" value="Unassembled WGS sequence"/>
</dbReference>
<name>A0A1G5SES8_9PROT</name>
<feature type="domain" description="DUF6998" evidence="1">
    <location>
        <begin position="25"/>
        <end position="124"/>
    </location>
</feature>